<sequence>MAAVLSTPPPRMPSPHPVPAALPSPPHIPRRSSRSRLHPPPHSQDPPIPPRLIGSPILHRLNTMNHAPYFMSEKAHSELWLDGDEFGAKRKETAHLRDIPLPSPVRRVPRTSPPASPGARGSGSRSPPPTPRLASPPPPVPPIPSSAFATPGTKRSAVLAPQSPAQHTIPEIALPATRTPPPLHDKHSTLRRVAT</sequence>
<dbReference type="OrthoDB" id="3260925at2759"/>
<accession>A0A8K0UY46</accession>
<evidence type="ECO:0000256" key="1">
    <source>
        <dbReference type="SAM" id="MobiDB-lite"/>
    </source>
</evidence>
<feature type="region of interest" description="Disordered" evidence="1">
    <location>
        <begin position="91"/>
        <end position="195"/>
    </location>
</feature>
<feature type="compositionally biased region" description="Pro residues" evidence="1">
    <location>
        <begin position="126"/>
        <end position="144"/>
    </location>
</feature>
<dbReference type="Proteomes" id="UP000813824">
    <property type="component" value="Unassembled WGS sequence"/>
</dbReference>
<gene>
    <name evidence="2" type="ORF">BXZ70DRAFT_1004218</name>
</gene>
<keyword evidence="3" id="KW-1185">Reference proteome</keyword>
<name>A0A8K0UY46_9AGAR</name>
<feature type="compositionally biased region" description="Basic residues" evidence="1">
    <location>
        <begin position="28"/>
        <end position="39"/>
    </location>
</feature>
<feature type="region of interest" description="Disordered" evidence="1">
    <location>
        <begin position="1"/>
        <end position="55"/>
    </location>
</feature>
<protein>
    <submittedName>
        <fullName evidence="2">Uncharacterized protein</fullName>
    </submittedName>
</protein>
<evidence type="ECO:0000313" key="3">
    <source>
        <dbReference type="Proteomes" id="UP000813824"/>
    </source>
</evidence>
<dbReference type="EMBL" id="JAEVFJ010000003">
    <property type="protein sequence ID" value="KAH8105919.1"/>
    <property type="molecule type" value="Genomic_DNA"/>
</dbReference>
<evidence type="ECO:0000313" key="2">
    <source>
        <dbReference type="EMBL" id="KAH8105919.1"/>
    </source>
</evidence>
<feature type="compositionally biased region" description="Pro residues" evidence="1">
    <location>
        <begin position="40"/>
        <end position="50"/>
    </location>
</feature>
<feature type="compositionally biased region" description="Pro residues" evidence="1">
    <location>
        <begin position="7"/>
        <end position="27"/>
    </location>
</feature>
<comment type="caution">
    <text evidence="2">The sequence shown here is derived from an EMBL/GenBank/DDBJ whole genome shotgun (WGS) entry which is preliminary data.</text>
</comment>
<proteinExistence type="predicted"/>
<reference evidence="2" key="1">
    <citation type="journal article" date="2021" name="New Phytol.">
        <title>Evolutionary innovations through gain and loss of genes in the ectomycorrhizal Boletales.</title>
        <authorList>
            <person name="Wu G."/>
            <person name="Miyauchi S."/>
            <person name="Morin E."/>
            <person name="Kuo A."/>
            <person name="Drula E."/>
            <person name="Varga T."/>
            <person name="Kohler A."/>
            <person name="Feng B."/>
            <person name="Cao Y."/>
            <person name="Lipzen A."/>
            <person name="Daum C."/>
            <person name="Hundley H."/>
            <person name="Pangilinan J."/>
            <person name="Johnson J."/>
            <person name="Barry K."/>
            <person name="LaButti K."/>
            <person name="Ng V."/>
            <person name="Ahrendt S."/>
            <person name="Min B."/>
            <person name="Choi I.G."/>
            <person name="Park H."/>
            <person name="Plett J.M."/>
            <person name="Magnuson J."/>
            <person name="Spatafora J.W."/>
            <person name="Nagy L.G."/>
            <person name="Henrissat B."/>
            <person name="Grigoriev I.V."/>
            <person name="Yang Z.L."/>
            <person name="Xu J."/>
            <person name="Martin F.M."/>
        </authorList>
    </citation>
    <scope>NUCLEOTIDE SEQUENCE</scope>
    <source>
        <strain evidence="2">KKN 215</strain>
    </source>
</reference>
<dbReference type="AlphaFoldDB" id="A0A8K0UY46"/>
<organism evidence="2 3">
    <name type="scientific">Cristinia sonorae</name>
    <dbReference type="NCBI Taxonomy" id="1940300"/>
    <lineage>
        <taxon>Eukaryota</taxon>
        <taxon>Fungi</taxon>
        <taxon>Dikarya</taxon>
        <taxon>Basidiomycota</taxon>
        <taxon>Agaricomycotina</taxon>
        <taxon>Agaricomycetes</taxon>
        <taxon>Agaricomycetidae</taxon>
        <taxon>Agaricales</taxon>
        <taxon>Pleurotineae</taxon>
        <taxon>Stephanosporaceae</taxon>
        <taxon>Cristinia</taxon>
    </lineage>
</organism>